<evidence type="ECO:0000313" key="9">
    <source>
        <dbReference type="EMBL" id="OJJ62617.1"/>
    </source>
</evidence>
<gene>
    <name evidence="9" type="ORF">ASPSYDRAFT_55441</name>
</gene>
<keyword evidence="1 4" id="KW-0479">Metal-binding</keyword>
<dbReference type="AlphaFoldDB" id="A0A1L9TT46"/>
<evidence type="ECO:0000259" key="8">
    <source>
        <dbReference type="Pfam" id="PF08240"/>
    </source>
</evidence>
<keyword evidence="6" id="KW-0472">Membrane</keyword>
<dbReference type="OrthoDB" id="1879366at2759"/>
<dbReference type="PROSITE" id="PS00059">
    <property type="entry name" value="ADH_ZINC"/>
    <property type="match status" value="1"/>
</dbReference>
<name>A0A1L9TT46_9EURO</name>
<dbReference type="Gene3D" id="3.90.180.10">
    <property type="entry name" value="Medium-chain alcohol dehydrogenases, catalytic domain"/>
    <property type="match status" value="1"/>
</dbReference>
<dbReference type="VEuPathDB" id="FungiDB:ASPSYDRAFT_55441"/>
<evidence type="ECO:0000259" key="7">
    <source>
        <dbReference type="Pfam" id="PF00107"/>
    </source>
</evidence>
<dbReference type="SUPFAM" id="SSF51735">
    <property type="entry name" value="NAD(P)-binding Rossmann-fold domains"/>
    <property type="match status" value="1"/>
</dbReference>
<accession>A0A1L9TT46</accession>
<dbReference type="EMBL" id="KV878583">
    <property type="protein sequence ID" value="OJJ62617.1"/>
    <property type="molecule type" value="Genomic_DNA"/>
</dbReference>
<feature type="region of interest" description="Disordered" evidence="5">
    <location>
        <begin position="1"/>
        <end position="23"/>
    </location>
</feature>
<feature type="compositionally biased region" description="Polar residues" evidence="5">
    <location>
        <begin position="1"/>
        <end position="10"/>
    </location>
</feature>
<comment type="similarity">
    <text evidence="4">Belongs to the zinc-containing alcohol dehydrogenase family.</text>
</comment>
<evidence type="ECO:0000256" key="2">
    <source>
        <dbReference type="ARBA" id="ARBA00022833"/>
    </source>
</evidence>
<evidence type="ECO:0000313" key="10">
    <source>
        <dbReference type="Proteomes" id="UP000184356"/>
    </source>
</evidence>
<dbReference type="InterPro" id="IPR011032">
    <property type="entry name" value="GroES-like_sf"/>
</dbReference>
<dbReference type="Proteomes" id="UP000184356">
    <property type="component" value="Unassembled WGS sequence"/>
</dbReference>
<dbReference type="Pfam" id="PF00107">
    <property type="entry name" value="ADH_zinc_N"/>
    <property type="match status" value="1"/>
</dbReference>
<dbReference type="InterPro" id="IPR013154">
    <property type="entry name" value="ADH-like_N"/>
</dbReference>
<keyword evidence="6" id="KW-1133">Transmembrane helix</keyword>
<dbReference type="STRING" id="1036612.A0A1L9TT46"/>
<reference evidence="10" key="1">
    <citation type="journal article" date="2017" name="Genome Biol.">
        <title>Comparative genomics reveals high biological diversity and specific adaptations in the industrially and medically important fungal genus Aspergillus.</title>
        <authorList>
            <person name="de Vries R.P."/>
            <person name="Riley R."/>
            <person name="Wiebenga A."/>
            <person name="Aguilar-Osorio G."/>
            <person name="Amillis S."/>
            <person name="Uchima C.A."/>
            <person name="Anderluh G."/>
            <person name="Asadollahi M."/>
            <person name="Askin M."/>
            <person name="Barry K."/>
            <person name="Battaglia E."/>
            <person name="Bayram O."/>
            <person name="Benocci T."/>
            <person name="Braus-Stromeyer S.A."/>
            <person name="Caldana C."/>
            <person name="Canovas D."/>
            <person name="Cerqueira G.C."/>
            <person name="Chen F."/>
            <person name="Chen W."/>
            <person name="Choi C."/>
            <person name="Clum A."/>
            <person name="Dos Santos R.A."/>
            <person name="Damasio A.R."/>
            <person name="Diallinas G."/>
            <person name="Emri T."/>
            <person name="Fekete E."/>
            <person name="Flipphi M."/>
            <person name="Freyberg S."/>
            <person name="Gallo A."/>
            <person name="Gournas C."/>
            <person name="Habgood R."/>
            <person name="Hainaut M."/>
            <person name="Harispe M.L."/>
            <person name="Henrissat B."/>
            <person name="Hilden K.S."/>
            <person name="Hope R."/>
            <person name="Hossain A."/>
            <person name="Karabika E."/>
            <person name="Karaffa L."/>
            <person name="Karanyi Z."/>
            <person name="Krasevec N."/>
            <person name="Kuo A."/>
            <person name="Kusch H."/>
            <person name="LaButti K."/>
            <person name="Lagendijk E.L."/>
            <person name="Lapidus A."/>
            <person name="Levasseur A."/>
            <person name="Lindquist E."/>
            <person name="Lipzen A."/>
            <person name="Logrieco A.F."/>
            <person name="MacCabe A."/>
            <person name="Maekelae M.R."/>
            <person name="Malavazi I."/>
            <person name="Melin P."/>
            <person name="Meyer V."/>
            <person name="Mielnichuk N."/>
            <person name="Miskei M."/>
            <person name="Molnar A.P."/>
            <person name="Mule G."/>
            <person name="Ngan C.Y."/>
            <person name="Orejas M."/>
            <person name="Orosz E."/>
            <person name="Ouedraogo J.P."/>
            <person name="Overkamp K.M."/>
            <person name="Park H.-S."/>
            <person name="Perrone G."/>
            <person name="Piumi F."/>
            <person name="Punt P.J."/>
            <person name="Ram A.F."/>
            <person name="Ramon A."/>
            <person name="Rauscher S."/>
            <person name="Record E."/>
            <person name="Riano-Pachon D.M."/>
            <person name="Robert V."/>
            <person name="Roehrig J."/>
            <person name="Ruller R."/>
            <person name="Salamov A."/>
            <person name="Salih N.S."/>
            <person name="Samson R.A."/>
            <person name="Sandor E."/>
            <person name="Sanguinetti M."/>
            <person name="Schuetze T."/>
            <person name="Sepcic K."/>
            <person name="Shelest E."/>
            <person name="Sherlock G."/>
            <person name="Sophianopoulou V."/>
            <person name="Squina F.M."/>
            <person name="Sun H."/>
            <person name="Susca A."/>
            <person name="Todd R.B."/>
            <person name="Tsang A."/>
            <person name="Unkles S.E."/>
            <person name="van de Wiele N."/>
            <person name="van Rossen-Uffink D."/>
            <person name="Oliveira J.V."/>
            <person name="Vesth T.C."/>
            <person name="Visser J."/>
            <person name="Yu J.-H."/>
            <person name="Zhou M."/>
            <person name="Andersen M.R."/>
            <person name="Archer D.B."/>
            <person name="Baker S.E."/>
            <person name="Benoit I."/>
            <person name="Brakhage A.A."/>
            <person name="Braus G.H."/>
            <person name="Fischer R."/>
            <person name="Frisvad J.C."/>
            <person name="Goldman G.H."/>
            <person name="Houbraken J."/>
            <person name="Oakley B."/>
            <person name="Pocsi I."/>
            <person name="Scazzocchio C."/>
            <person name="Seiboth B."/>
            <person name="vanKuyk P.A."/>
            <person name="Wortman J."/>
            <person name="Dyer P.S."/>
            <person name="Grigoriev I.V."/>
        </authorList>
    </citation>
    <scope>NUCLEOTIDE SEQUENCE [LARGE SCALE GENOMIC DNA]</scope>
    <source>
        <strain evidence="10">CBS 593.65</strain>
    </source>
</reference>
<feature type="domain" description="Alcohol dehydrogenase-like N-terminal" evidence="8">
    <location>
        <begin position="40"/>
        <end position="151"/>
    </location>
</feature>
<dbReference type="GO" id="GO:0016491">
    <property type="term" value="F:oxidoreductase activity"/>
    <property type="evidence" value="ECO:0007669"/>
    <property type="project" value="UniProtKB-KW"/>
</dbReference>
<dbReference type="Pfam" id="PF08240">
    <property type="entry name" value="ADH_N"/>
    <property type="match status" value="1"/>
</dbReference>
<evidence type="ECO:0000256" key="4">
    <source>
        <dbReference type="RuleBase" id="RU361277"/>
    </source>
</evidence>
<dbReference type="GeneID" id="63765111"/>
<dbReference type="InterPro" id="IPR050129">
    <property type="entry name" value="Zn_alcohol_dh"/>
</dbReference>
<keyword evidence="6" id="KW-0812">Transmembrane</keyword>
<organism evidence="9 10">
    <name type="scientific">Aspergillus sydowii CBS 593.65</name>
    <dbReference type="NCBI Taxonomy" id="1036612"/>
    <lineage>
        <taxon>Eukaryota</taxon>
        <taxon>Fungi</taxon>
        <taxon>Dikarya</taxon>
        <taxon>Ascomycota</taxon>
        <taxon>Pezizomycotina</taxon>
        <taxon>Eurotiomycetes</taxon>
        <taxon>Eurotiomycetidae</taxon>
        <taxon>Eurotiales</taxon>
        <taxon>Aspergillaceae</taxon>
        <taxon>Aspergillus</taxon>
        <taxon>Aspergillus subgen. Nidulantes</taxon>
    </lineage>
</organism>
<dbReference type="PANTHER" id="PTHR43401">
    <property type="entry name" value="L-THREONINE 3-DEHYDROGENASE"/>
    <property type="match status" value="1"/>
</dbReference>
<dbReference type="PANTHER" id="PTHR43401:SF5">
    <property type="entry name" value="ALCOHOL DEHYDROGENASE-RELATED"/>
    <property type="match status" value="1"/>
</dbReference>
<evidence type="ECO:0000256" key="5">
    <source>
        <dbReference type="SAM" id="MobiDB-lite"/>
    </source>
</evidence>
<keyword evidence="3" id="KW-0560">Oxidoreductase</keyword>
<dbReference type="GO" id="GO:0008270">
    <property type="term" value="F:zinc ion binding"/>
    <property type="evidence" value="ECO:0007669"/>
    <property type="project" value="InterPro"/>
</dbReference>
<feature type="transmembrane region" description="Helical" evidence="6">
    <location>
        <begin position="200"/>
        <end position="222"/>
    </location>
</feature>
<dbReference type="InterPro" id="IPR036291">
    <property type="entry name" value="NAD(P)-bd_dom_sf"/>
</dbReference>
<dbReference type="RefSeq" id="XP_040706423.1">
    <property type="nucleotide sequence ID" value="XM_040849038.1"/>
</dbReference>
<sequence>MSSISNQIPSSMHAWRKHKGKTEPVWEEVPVPQTPVRGFLLRMLASGVCHSDHSLLTTDSKRPWFADKYILGHEGCGEIIEVGEAARDSGFKVGDRVATIAVPGCGSDDCLECSRDLAQLCERAHHSGIGQDGFYAPYAAADVRAVVPVPDGLVPELVAFSKTKHLYTGIPSSVAAVSTDAVKTSYHAVTRRAKVKSGQVVFLFGLGGLGFNALQIVLHIGARVIVSDIRPELLDQASRFGVPSEDIVPAGKSVRDFVRERGLQGRIDTTLDFVGKHQTFQDAQHIVRRGGKLLCVGTLDEENRVDMKIGIQKRLKIIFSYGGQKRDLENVLSLVSKGVIQPQVETADLKDFPEVLQNLCEGKVKGRVALTST</sequence>
<feature type="domain" description="Alcohol dehydrogenase-like C-terminal" evidence="7">
    <location>
        <begin position="208"/>
        <end position="336"/>
    </location>
</feature>
<keyword evidence="10" id="KW-1185">Reference proteome</keyword>
<keyword evidence="2 4" id="KW-0862">Zinc</keyword>
<dbReference type="InterPro" id="IPR002328">
    <property type="entry name" value="ADH_Zn_CS"/>
</dbReference>
<dbReference type="InterPro" id="IPR013149">
    <property type="entry name" value="ADH-like_C"/>
</dbReference>
<dbReference type="Gene3D" id="3.40.50.720">
    <property type="entry name" value="NAD(P)-binding Rossmann-like Domain"/>
    <property type="match status" value="1"/>
</dbReference>
<dbReference type="SUPFAM" id="SSF50129">
    <property type="entry name" value="GroES-like"/>
    <property type="match status" value="1"/>
</dbReference>
<dbReference type="CDD" id="cd08254">
    <property type="entry name" value="hydroxyacyl_CoA_DH"/>
    <property type="match status" value="1"/>
</dbReference>
<evidence type="ECO:0008006" key="11">
    <source>
        <dbReference type="Google" id="ProtNLM"/>
    </source>
</evidence>
<proteinExistence type="inferred from homology"/>
<protein>
    <recommendedName>
        <fullName evidence="11">Enoyl reductase (ER) domain-containing protein</fullName>
    </recommendedName>
</protein>
<evidence type="ECO:0000256" key="6">
    <source>
        <dbReference type="SAM" id="Phobius"/>
    </source>
</evidence>
<comment type="cofactor">
    <cofactor evidence="4">
        <name>Zn(2+)</name>
        <dbReference type="ChEBI" id="CHEBI:29105"/>
    </cofactor>
</comment>
<evidence type="ECO:0000256" key="1">
    <source>
        <dbReference type="ARBA" id="ARBA00022723"/>
    </source>
</evidence>
<evidence type="ECO:0000256" key="3">
    <source>
        <dbReference type="ARBA" id="ARBA00023002"/>
    </source>
</evidence>